<dbReference type="PANTHER" id="PTHR33154:SF33">
    <property type="entry name" value="TRANSCRIPTIONAL REPRESSOR SDPR"/>
    <property type="match status" value="1"/>
</dbReference>
<organism evidence="5 6">
    <name type="scientific">Halosimplex carlsbadense 2-9-1</name>
    <dbReference type="NCBI Taxonomy" id="797114"/>
    <lineage>
        <taxon>Archaea</taxon>
        <taxon>Methanobacteriati</taxon>
        <taxon>Methanobacteriota</taxon>
        <taxon>Stenosarchaea group</taxon>
        <taxon>Halobacteria</taxon>
        <taxon>Halobacteriales</taxon>
        <taxon>Haloarculaceae</taxon>
        <taxon>Halosimplex</taxon>
    </lineage>
</organism>
<evidence type="ECO:0000313" key="6">
    <source>
        <dbReference type="Proteomes" id="UP000011626"/>
    </source>
</evidence>
<dbReference type="AlphaFoldDB" id="M0CSZ0"/>
<dbReference type="PRINTS" id="PR00778">
    <property type="entry name" value="HTHARSR"/>
</dbReference>
<proteinExistence type="predicted"/>
<dbReference type="OrthoDB" id="46231at2157"/>
<dbReference type="NCBIfam" id="NF033788">
    <property type="entry name" value="HTH_metalloreg"/>
    <property type="match status" value="1"/>
</dbReference>
<protein>
    <submittedName>
        <fullName evidence="5">ArsR family transcriptional regulator</fullName>
    </submittedName>
</protein>
<dbReference type="InterPro" id="IPR011991">
    <property type="entry name" value="ArsR-like_HTH"/>
</dbReference>
<evidence type="ECO:0000313" key="5">
    <source>
        <dbReference type="EMBL" id="ELZ25778.1"/>
    </source>
</evidence>
<dbReference type="PANTHER" id="PTHR33154">
    <property type="entry name" value="TRANSCRIPTIONAL REGULATOR, ARSR FAMILY"/>
    <property type="match status" value="1"/>
</dbReference>
<sequence length="131" mass="14415">MSTDSTRLRRLLAEELEDCCDADVAARIDELEALAAATPTDRERDLAALSTLSDGTRHDIVRYLAAADGELCVCELSPLVDVSDSAISHALSDLRDAGLVTRRKEGTWRHYDATDRAERLLDALDDTRGDR</sequence>
<name>M0CSZ0_9EURY</name>
<comment type="caution">
    <text evidence="5">The sequence shown here is derived from an EMBL/GenBank/DDBJ whole genome shotgun (WGS) entry which is preliminary data.</text>
</comment>
<evidence type="ECO:0000256" key="2">
    <source>
        <dbReference type="ARBA" id="ARBA00023125"/>
    </source>
</evidence>
<gene>
    <name evidence="5" type="ORF">C475_09974</name>
</gene>
<dbReference type="RefSeq" id="WP_006883670.1">
    <property type="nucleotide sequence ID" value="NZ_AOIU01000023.1"/>
</dbReference>
<dbReference type="GO" id="GO:0003677">
    <property type="term" value="F:DNA binding"/>
    <property type="evidence" value="ECO:0007669"/>
    <property type="project" value="UniProtKB-KW"/>
</dbReference>
<dbReference type="EMBL" id="AOIU01000023">
    <property type="protein sequence ID" value="ELZ25778.1"/>
    <property type="molecule type" value="Genomic_DNA"/>
</dbReference>
<dbReference type="SMART" id="SM00418">
    <property type="entry name" value="HTH_ARSR"/>
    <property type="match status" value="1"/>
</dbReference>
<evidence type="ECO:0000256" key="1">
    <source>
        <dbReference type="ARBA" id="ARBA00023015"/>
    </source>
</evidence>
<dbReference type="Proteomes" id="UP000011626">
    <property type="component" value="Unassembled WGS sequence"/>
</dbReference>
<reference evidence="5 6" key="1">
    <citation type="journal article" date="2014" name="PLoS Genet.">
        <title>Phylogenetically driven sequencing of extremely halophilic archaea reveals strategies for static and dynamic osmo-response.</title>
        <authorList>
            <person name="Becker E.A."/>
            <person name="Seitzer P.M."/>
            <person name="Tritt A."/>
            <person name="Larsen D."/>
            <person name="Krusor M."/>
            <person name="Yao A.I."/>
            <person name="Wu D."/>
            <person name="Madern D."/>
            <person name="Eisen J.A."/>
            <person name="Darling A.E."/>
            <person name="Facciotti M.T."/>
        </authorList>
    </citation>
    <scope>NUCLEOTIDE SEQUENCE [LARGE SCALE GENOMIC DNA]</scope>
    <source>
        <strain evidence="5 6">2-9-1</strain>
    </source>
</reference>
<keyword evidence="6" id="KW-1185">Reference proteome</keyword>
<dbReference type="InterPro" id="IPR036388">
    <property type="entry name" value="WH-like_DNA-bd_sf"/>
</dbReference>
<keyword evidence="2" id="KW-0238">DNA-binding</keyword>
<dbReference type="Pfam" id="PF01022">
    <property type="entry name" value="HTH_5"/>
    <property type="match status" value="1"/>
</dbReference>
<dbReference type="GO" id="GO:0003700">
    <property type="term" value="F:DNA-binding transcription factor activity"/>
    <property type="evidence" value="ECO:0007669"/>
    <property type="project" value="InterPro"/>
</dbReference>
<dbReference type="Gene3D" id="1.10.10.10">
    <property type="entry name" value="Winged helix-like DNA-binding domain superfamily/Winged helix DNA-binding domain"/>
    <property type="match status" value="1"/>
</dbReference>
<dbReference type="InterPro" id="IPR036390">
    <property type="entry name" value="WH_DNA-bd_sf"/>
</dbReference>
<dbReference type="PROSITE" id="PS50987">
    <property type="entry name" value="HTH_ARSR_2"/>
    <property type="match status" value="1"/>
</dbReference>
<dbReference type="STRING" id="797114.C475_09974"/>
<accession>M0CSZ0</accession>
<dbReference type="SUPFAM" id="SSF46785">
    <property type="entry name" value="Winged helix' DNA-binding domain"/>
    <property type="match status" value="1"/>
</dbReference>
<dbReference type="eggNOG" id="arCOG01680">
    <property type="taxonomic scope" value="Archaea"/>
</dbReference>
<dbReference type="CDD" id="cd00090">
    <property type="entry name" value="HTH_ARSR"/>
    <property type="match status" value="1"/>
</dbReference>
<dbReference type="InterPro" id="IPR051081">
    <property type="entry name" value="HTH_MetalResp_TranReg"/>
</dbReference>
<feature type="domain" description="HTH arsR-type" evidence="4">
    <location>
        <begin position="37"/>
        <end position="131"/>
    </location>
</feature>
<dbReference type="InterPro" id="IPR001845">
    <property type="entry name" value="HTH_ArsR_DNA-bd_dom"/>
</dbReference>
<keyword evidence="3" id="KW-0804">Transcription</keyword>
<evidence type="ECO:0000259" key="4">
    <source>
        <dbReference type="PROSITE" id="PS50987"/>
    </source>
</evidence>
<evidence type="ECO:0000256" key="3">
    <source>
        <dbReference type="ARBA" id="ARBA00023163"/>
    </source>
</evidence>
<keyword evidence="1" id="KW-0805">Transcription regulation</keyword>